<evidence type="ECO:0000256" key="1">
    <source>
        <dbReference type="SAM" id="MobiDB-lite"/>
    </source>
</evidence>
<comment type="caution">
    <text evidence="2">The sequence shown here is derived from an EMBL/GenBank/DDBJ whole genome shotgun (WGS) entry which is preliminary data.</text>
</comment>
<reference evidence="2 3" key="1">
    <citation type="submission" date="2020-08" db="EMBL/GenBank/DDBJ databases">
        <title>Genomic Encyclopedia of Type Strains, Phase III (KMG-III): the genomes of soil and plant-associated and newly described type strains.</title>
        <authorList>
            <person name="Whitman W."/>
        </authorList>
    </citation>
    <scope>NUCLEOTIDE SEQUENCE [LARGE SCALE GENOMIC DNA]</scope>
    <source>
        <strain evidence="2 3">CECT 3303</strain>
    </source>
</reference>
<dbReference type="Proteomes" id="UP000562352">
    <property type="component" value="Unassembled WGS sequence"/>
</dbReference>
<feature type="region of interest" description="Disordered" evidence="1">
    <location>
        <begin position="1"/>
        <end position="34"/>
    </location>
</feature>
<dbReference type="AlphaFoldDB" id="A0A841D7X3"/>
<keyword evidence="3" id="KW-1185">Reference proteome</keyword>
<evidence type="ECO:0000313" key="3">
    <source>
        <dbReference type="Proteomes" id="UP000562352"/>
    </source>
</evidence>
<gene>
    <name evidence="2" type="ORF">FHS22_005331</name>
</gene>
<sequence>MADVDNGARGASGIAEPASLPRRGETPRCAHQEARRRCVLPPGHLLDHVYPHQRAAAT</sequence>
<proteinExistence type="predicted"/>
<accession>A0A841D7X3</accession>
<evidence type="ECO:0000313" key="2">
    <source>
        <dbReference type="EMBL" id="MBB5966040.1"/>
    </source>
</evidence>
<organism evidence="2 3">
    <name type="scientific">Planomonospora venezuelensis</name>
    <dbReference type="NCBI Taxonomy" id="1999"/>
    <lineage>
        <taxon>Bacteria</taxon>
        <taxon>Bacillati</taxon>
        <taxon>Actinomycetota</taxon>
        <taxon>Actinomycetes</taxon>
        <taxon>Streptosporangiales</taxon>
        <taxon>Streptosporangiaceae</taxon>
        <taxon>Planomonospora</taxon>
    </lineage>
</organism>
<protein>
    <submittedName>
        <fullName evidence="2">Uncharacterized protein</fullName>
    </submittedName>
</protein>
<name>A0A841D7X3_PLAVE</name>
<dbReference type="EMBL" id="JACHJJ010000021">
    <property type="protein sequence ID" value="MBB5966040.1"/>
    <property type="molecule type" value="Genomic_DNA"/>
</dbReference>
<feature type="compositionally biased region" description="Basic and acidic residues" evidence="1">
    <location>
        <begin position="22"/>
        <end position="34"/>
    </location>
</feature>
<dbReference type="RefSeq" id="WP_184945854.1">
    <property type="nucleotide sequence ID" value="NZ_BAAAWZ010000004.1"/>
</dbReference>